<dbReference type="Proteomes" id="UP000215509">
    <property type="component" value="Unassembled WGS sequence"/>
</dbReference>
<organism evidence="4 5">
    <name type="scientific">Paenibacillus rigui</name>
    <dbReference type="NCBI Taxonomy" id="554312"/>
    <lineage>
        <taxon>Bacteria</taxon>
        <taxon>Bacillati</taxon>
        <taxon>Bacillota</taxon>
        <taxon>Bacilli</taxon>
        <taxon>Bacillales</taxon>
        <taxon>Paenibacillaceae</taxon>
        <taxon>Paenibacillus</taxon>
    </lineage>
</organism>
<keyword evidence="1" id="KW-0805">Transcription regulation</keyword>
<dbReference type="InterPro" id="IPR036388">
    <property type="entry name" value="WH-like_DNA-bd_sf"/>
</dbReference>
<accession>A0A229UUH7</accession>
<protein>
    <recommendedName>
        <fullName evidence="6">HTH marR-type domain-containing protein</fullName>
    </recommendedName>
</protein>
<dbReference type="PANTHER" id="PTHR38465:SF1">
    <property type="entry name" value="HTH-TYPE TRANSCRIPTIONAL REGULATOR MJ1563-RELATED"/>
    <property type="match status" value="1"/>
</dbReference>
<keyword evidence="2" id="KW-0238">DNA-binding</keyword>
<dbReference type="EMBL" id="NMQW01000008">
    <property type="protein sequence ID" value="OXM87257.1"/>
    <property type="molecule type" value="Genomic_DNA"/>
</dbReference>
<name>A0A229UUH7_9BACL</name>
<dbReference type="OrthoDB" id="2611006at2"/>
<evidence type="ECO:0000313" key="4">
    <source>
        <dbReference type="EMBL" id="OXM87257.1"/>
    </source>
</evidence>
<dbReference type="GO" id="GO:0003677">
    <property type="term" value="F:DNA binding"/>
    <property type="evidence" value="ECO:0007669"/>
    <property type="project" value="UniProtKB-KW"/>
</dbReference>
<comment type="caution">
    <text evidence="4">The sequence shown here is derived from an EMBL/GenBank/DDBJ whole genome shotgun (WGS) entry which is preliminary data.</text>
</comment>
<evidence type="ECO:0008006" key="6">
    <source>
        <dbReference type="Google" id="ProtNLM"/>
    </source>
</evidence>
<evidence type="ECO:0000256" key="2">
    <source>
        <dbReference type="ARBA" id="ARBA00023125"/>
    </source>
</evidence>
<dbReference type="SUPFAM" id="SSF46785">
    <property type="entry name" value="Winged helix' DNA-binding domain"/>
    <property type="match status" value="1"/>
</dbReference>
<sequence>MNVEHRTFTEIRGALSDHLSLIFENEGYSPLVGKIFAMLLFAPEPLSLQELAGLLGVSKAAVSVQIRAMGRNALCHKIHKGNDRKDYYYISEDISLKVIQSVSQKLLAGQQLISKTLEAISRLEQVEPGDQASREIARKRMTEMSDMYELSRCRLQGLQSEWEHRFRTRQ</sequence>
<dbReference type="PANTHER" id="PTHR38465">
    <property type="entry name" value="HTH-TYPE TRANSCRIPTIONAL REGULATOR MJ1563-RELATED"/>
    <property type="match status" value="1"/>
</dbReference>
<proteinExistence type="predicted"/>
<evidence type="ECO:0000256" key="1">
    <source>
        <dbReference type="ARBA" id="ARBA00023015"/>
    </source>
</evidence>
<keyword evidence="5" id="KW-1185">Reference proteome</keyword>
<dbReference type="AlphaFoldDB" id="A0A229UUH7"/>
<dbReference type="RefSeq" id="WP_094014005.1">
    <property type="nucleotide sequence ID" value="NZ_NMQW01000008.1"/>
</dbReference>
<dbReference type="Gene3D" id="1.10.10.10">
    <property type="entry name" value="Winged helix-like DNA-binding domain superfamily/Winged helix DNA-binding domain"/>
    <property type="match status" value="1"/>
</dbReference>
<gene>
    <name evidence="4" type="ORF">CF651_06350</name>
</gene>
<dbReference type="InterPro" id="IPR052362">
    <property type="entry name" value="HTH-GbsR_regulator"/>
</dbReference>
<evidence type="ECO:0000256" key="3">
    <source>
        <dbReference type="ARBA" id="ARBA00023163"/>
    </source>
</evidence>
<reference evidence="4 5" key="1">
    <citation type="submission" date="2017-07" db="EMBL/GenBank/DDBJ databases">
        <title>Genome sequencing and assembly of Paenibacillus rigui.</title>
        <authorList>
            <person name="Mayilraj S."/>
        </authorList>
    </citation>
    <scope>NUCLEOTIDE SEQUENCE [LARGE SCALE GENOMIC DNA]</scope>
    <source>
        <strain evidence="4 5">JCM 16352</strain>
    </source>
</reference>
<dbReference type="InterPro" id="IPR036390">
    <property type="entry name" value="WH_DNA-bd_sf"/>
</dbReference>
<keyword evidence="3" id="KW-0804">Transcription</keyword>
<evidence type="ECO:0000313" key="5">
    <source>
        <dbReference type="Proteomes" id="UP000215509"/>
    </source>
</evidence>